<keyword evidence="1" id="KW-1133">Transmembrane helix</keyword>
<feature type="transmembrane region" description="Helical" evidence="1">
    <location>
        <begin position="152"/>
        <end position="170"/>
    </location>
</feature>
<accession>A0AA38P448</accession>
<dbReference type="GO" id="GO:0016020">
    <property type="term" value="C:membrane"/>
    <property type="evidence" value="ECO:0007669"/>
    <property type="project" value="TreeGrafter"/>
</dbReference>
<protein>
    <submittedName>
        <fullName evidence="2">Uncharacterized protein</fullName>
    </submittedName>
</protein>
<name>A0AA38P448_9AGAR</name>
<evidence type="ECO:0000256" key="1">
    <source>
        <dbReference type="SAM" id="Phobius"/>
    </source>
</evidence>
<proteinExistence type="predicted"/>
<keyword evidence="3" id="KW-1185">Reference proteome</keyword>
<feature type="transmembrane region" description="Helical" evidence="1">
    <location>
        <begin position="42"/>
        <end position="62"/>
    </location>
</feature>
<reference evidence="2" key="1">
    <citation type="submission" date="2022-08" db="EMBL/GenBank/DDBJ databases">
        <authorList>
            <consortium name="DOE Joint Genome Institute"/>
            <person name="Min B."/>
            <person name="Riley R."/>
            <person name="Sierra-Patev S."/>
            <person name="Naranjo-Ortiz M."/>
            <person name="Looney B."/>
            <person name="Konkel Z."/>
            <person name="Slot J.C."/>
            <person name="Sakamoto Y."/>
            <person name="Steenwyk J.L."/>
            <person name="Rokas A."/>
            <person name="Carro J."/>
            <person name="Camarero S."/>
            <person name="Ferreira P."/>
            <person name="Molpeceres G."/>
            <person name="Ruiz-Duenas F.J."/>
            <person name="Serrano A."/>
            <person name="Henrissat B."/>
            <person name="Drula E."/>
            <person name="Hughes K.W."/>
            <person name="Mata J.L."/>
            <person name="Ishikawa N.K."/>
            <person name="Vargas-Isla R."/>
            <person name="Ushijima S."/>
            <person name="Smith C.A."/>
            <person name="Ahrendt S."/>
            <person name="Andreopoulos W."/>
            <person name="He G."/>
            <person name="Labutti K."/>
            <person name="Lipzen A."/>
            <person name="Ng V."/>
            <person name="Sandor L."/>
            <person name="Barry K."/>
            <person name="Martinez A.T."/>
            <person name="Xiao Y."/>
            <person name="Gibbons J.G."/>
            <person name="Terashima K."/>
            <person name="Hibbett D.S."/>
            <person name="Grigoriev I.V."/>
        </authorList>
    </citation>
    <scope>NUCLEOTIDE SEQUENCE</scope>
    <source>
        <strain evidence="2">TFB9207</strain>
    </source>
</reference>
<gene>
    <name evidence="2" type="ORF">F5878DRAFT_653316</name>
</gene>
<dbReference type="AlphaFoldDB" id="A0AA38P448"/>
<feature type="transmembrane region" description="Helical" evidence="1">
    <location>
        <begin position="222"/>
        <end position="241"/>
    </location>
</feature>
<dbReference type="PANTHER" id="PTHR12242">
    <property type="entry name" value="OS02G0130600 PROTEIN-RELATED"/>
    <property type="match status" value="1"/>
</dbReference>
<feature type="transmembrane region" description="Helical" evidence="1">
    <location>
        <begin position="182"/>
        <end position="202"/>
    </location>
</feature>
<organism evidence="2 3">
    <name type="scientific">Lentinula raphanica</name>
    <dbReference type="NCBI Taxonomy" id="153919"/>
    <lineage>
        <taxon>Eukaryota</taxon>
        <taxon>Fungi</taxon>
        <taxon>Dikarya</taxon>
        <taxon>Basidiomycota</taxon>
        <taxon>Agaricomycotina</taxon>
        <taxon>Agaricomycetes</taxon>
        <taxon>Agaricomycetidae</taxon>
        <taxon>Agaricales</taxon>
        <taxon>Marasmiineae</taxon>
        <taxon>Omphalotaceae</taxon>
        <taxon>Lentinula</taxon>
    </lineage>
</organism>
<sequence length="274" mass="31292">MRFINFDLYESLGASQPFDANRAFVTSPWFSSTILATIRGTIAAYTLVTLLFVLTWQTAVLHVSDGYFPYFTELTQIGICSYYWASFTQTLVYALRQRRSQKSTPEYPLQRWPRILQLLHIMLESTVVSYPILVTVIFWSLLATSTAFDTKFNAWSDVSLHILNTAWSLFEIIGTNSPPPRWYMLPCIIVILALYLALAYLVHATQRFYTYSFLDPSSSHGLLAGYIVGIAVGACIVFALVKMVMWYRTRFAEKILTATDNGDLQRTQMQAEEC</sequence>
<evidence type="ECO:0000313" key="2">
    <source>
        <dbReference type="EMBL" id="KAJ3835973.1"/>
    </source>
</evidence>
<feature type="transmembrane region" description="Helical" evidence="1">
    <location>
        <begin position="74"/>
        <end position="95"/>
    </location>
</feature>
<evidence type="ECO:0000313" key="3">
    <source>
        <dbReference type="Proteomes" id="UP001163846"/>
    </source>
</evidence>
<dbReference type="EMBL" id="MU806360">
    <property type="protein sequence ID" value="KAJ3835973.1"/>
    <property type="molecule type" value="Genomic_DNA"/>
</dbReference>
<feature type="transmembrane region" description="Helical" evidence="1">
    <location>
        <begin position="115"/>
        <end position="140"/>
    </location>
</feature>
<keyword evidence="1" id="KW-0472">Membrane</keyword>
<comment type="caution">
    <text evidence="2">The sequence shown here is derived from an EMBL/GenBank/DDBJ whole genome shotgun (WGS) entry which is preliminary data.</text>
</comment>
<dbReference type="PANTHER" id="PTHR12242:SF1">
    <property type="entry name" value="MYND-TYPE DOMAIN-CONTAINING PROTEIN"/>
    <property type="match status" value="1"/>
</dbReference>
<keyword evidence="1" id="KW-0812">Transmembrane</keyword>
<dbReference type="Proteomes" id="UP001163846">
    <property type="component" value="Unassembled WGS sequence"/>
</dbReference>